<evidence type="ECO:0000256" key="10">
    <source>
        <dbReference type="ARBA" id="ARBA00022989"/>
    </source>
</evidence>
<feature type="transmembrane region" description="Helical" evidence="16">
    <location>
        <begin position="218"/>
        <end position="239"/>
    </location>
</feature>
<dbReference type="Pfam" id="PF00361">
    <property type="entry name" value="Proton_antipo_M"/>
    <property type="match status" value="1"/>
</dbReference>
<gene>
    <name evidence="19" type="primary">nad4</name>
</gene>
<evidence type="ECO:0000256" key="7">
    <source>
        <dbReference type="ARBA" id="ARBA00022692"/>
    </source>
</evidence>
<keyword evidence="6 16" id="KW-0679">Respiratory chain</keyword>
<evidence type="ECO:0000256" key="8">
    <source>
        <dbReference type="ARBA" id="ARBA00022967"/>
    </source>
</evidence>
<dbReference type="GO" id="GO:0003954">
    <property type="term" value="F:NADH dehydrogenase activity"/>
    <property type="evidence" value="ECO:0007669"/>
    <property type="project" value="TreeGrafter"/>
</dbReference>
<dbReference type="GO" id="GO:0048039">
    <property type="term" value="F:ubiquinone binding"/>
    <property type="evidence" value="ECO:0007669"/>
    <property type="project" value="TreeGrafter"/>
</dbReference>
<feature type="transmembrane region" description="Helical" evidence="16">
    <location>
        <begin position="145"/>
        <end position="164"/>
    </location>
</feature>
<sequence length="453" mass="50483">MLMIFFIAVAMLLLILLITPYISWAQITMSLFMLTILFLIYLPSPHFHIAPLSSHMDLLSLLLVMLTFWITALMLLASQPILLNNKSPSSFLMYVVLLMLVLLCAFYTSNLLSFYVFFEASLIPTLLLILGWGYQPERLQAGTYLIMYTVTASLPLLLSLLFMYKSNFHLSLLLPSWSFYTNSLNLTTLWWLFTILAFMVKTPLYLVHLWLPKAHVEAPVAGSMILAGILLKLGTYGLLRVASKMAPINKMLSPAMITVCTVGGAITSFICIRQTDVKSLIAYSSVSHMGLATAGVMTGTTWGWQGGLSMLLAHGLCSSCMFSLANMSYETTQSRSMYVTKGLLALFPSMTFWWFCLAACNMAAPPSMNLASEILLITSTLSFSTISSIPLAIMTFMAAAYSLILYTATQHGTPSKFQHPLNLFISRNYTICLAHLIPLITLITKMDFISYWT</sequence>
<evidence type="ECO:0000259" key="17">
    <source>
        <dbReference type="Pfam" id="PF00361"/>
    </source>
</evidence>
<protein>
    <recommendedName>
        <fullName evidence="4 16">NADH-ubiquinone oxidoreductase chain 4</fullName>
        <ecNumber evidence="3 16">7.1.1.2</ecNumber>
    </recommendedName>
</protein>
<evidence type="ECO:0000256" key="6">
    <source>
        <dbReference type="ARBA" id="ARBA00022660"/>
    </source>
</evidence>
<evidence type="ECO:0000256" key="11">
    <source>
        <dbReference type="ARBA" id="ARBA00023027"/>
    </source>
</evidence>
<dbReference type="InterPro" id="IPR003918">
    <property type="entry name" value="NADH_UbQ_OxRdtase"/>
</dbReference>
<keyword evidence="5 16" id="KW-0813">Transport</keyword>
<evidence type="ECO:0000256" key="13">
    <source>
        <dbReference type="ARBA" id="ARBA00023128"/>
    </source>
</evidence>
<name>A0AAU6QGH7_9ANNE</name>
<evidence type="ECO:0000256" key="16">
    <source>
        <dbReference type="RuleBase" id="RU003297"/>
    </source>
</evidence>
<evidence type="ECO:0000256" key="3">
    <source>
        <dbReference type="ARBA" id="ARBA00012944"/>
    </source>
</evidence>
<evidence type="ECO:0000256" key="1">
    <source>
        <dbReference type="ARBA" id="ARBA00004225"/>
    </source>
</evidence>
<feature type="transmembrane region" description="Helical" evidence="16">
    <location>
        <begin position="189"/>
        <end position="211"/>
    </location>
</feature>
<keyword evidence="9 16" id="KW-0249">Electron transport</keyword>
<keyword evidence="8" id="KW-1278">Translocase</keyword>
<evidence type="ECO:0000256" key="4">
    <source>
        <dbReference type="ARBA" id="ARBA00021006"/>
    </source>
</evidence>
<geneLocation type="mitochondrion" evidence="19"/>
<organism evidence="19">
    <name type="scientific">Prionospio sp. 4 MH-2023</name>
    <dbReference type="NCBI Taxonomy" id="3059272"/>
    <lineage>
        <taxon>Eukaryota</taxon>
        <taxon>Metazoa</taxon>
        <taxon>Spiralia</taxon>
        <taxon>Lophotrochozoa</taxon>
        <taxon>Annelida</taxon>
        <taxon>Polychaeta</taxon>
        <taxon>Sedentaria</taxon>
        <taxon>Canalipalpata</taxon>
        <taxon>Spionida</taxon>
        <taxon>Spionidae</taxon>
        <taxon>Prionospio</taxon>
    </lineage>
</organism>
<dbReference type="GO" id="GO:0008137">
    <property type="term" value="F:NADH dehydrogenase (ubiquinone) activity"/>
    <property type="evidence" value="ECO:0007669"/>
    <property type="project" value="UniProtKB-UniRule"/>
</dbReference>
<feature type="transmembrane region" description="Helical" evidence="16">
    <location>
        <begin position="89"/>
        <end position="108"/>
    </location>
</feature>
<keyword evidence="14 16" id="KW-0472">Membrane</keyword>
<feature type="transmembrane region" description="Helical" evidence="16">
    <location>
        <begin position="279"/>
        <end position="296"/>
    </location>
</feature>
<feature type="domain" description="NADH:quinone oxidoreductase/Mrp antiporter transmembrane" evidence="17">
    <location>
        <begin position="109"/>
        <end position="391"/>
    </location>
</feature>
<dbReference type="GO" id="GO:0015990">
    <property type="term" value="P:electron transport coupled proton transport"/>
    <property type="evidence" value="ECO:0007669"/>
    <property type="project" value="TreeGrafter"/>
</dbReference>
<evidence type="ECO:0000256" key="12">
    <source>
        <dbReference type="ARBA" id="ARBA00023075"/>
    </source>
</evidence>
<feature type="transmembrane region" description="Helical" evidence="16">
    <location>
        <begin position="302"/>
        <end position="322"/>
    </location>
</feature>
<dbReference type="PANTHER" id="PTHR43507">
    <property type="entry name" value="NADH-UBIQUINONE OXIDOREDUCTASE CHAIN 4"/>
    <property type="match status" value="1"/>
</dbReference>
<feature type="domain" description="NADH:ubiquinone oxidoreductase chain 4 N-terminal" evidence="18">
    <location>
        <begin position="1"/>
        <end position="104"/>
    </location>
</feature>
<dbReference type="Pfam" id="PF01059">
    <property type="entry name" value="Oxidored_q5_N"/>
    <property type="match status" value="1"/>
</dbReference>
<evidence type="ECO:0000259" key="18">
    <source>
        <dbReference type="Pfam" id="PF01059"/>
    </source>
</evidence>
<feature type="transmembrane region" description="Helical" evidence="16">
    <location>
        <begin position="384"/>
        <end position="408"/>
    </location>
</feature>
<evidence type="ECO:0000256" key="14">
    <source>
        <dbReference type="ARBA" id="ARBA00023136"/>
    </source>
</evidence>
<comment type="function">
    <text evidence="16">Core subunit of the mitochondrial membrane respiratory chain NADH dehydrogenase (Complex I) which catalyzes electron transfer from NADH through the respiratory chain, using ubiquinone as an electron acceptor. Essential for the catalytic activity and assembly of complex I.</text>
</comment>
<keyword evidence="11 16" id="KW-0520">NAD</keyword>
<accession>A0AAU6QGH7</accession>
<keyword evidence="10 16" id="KW-1133">Transmembrane helix</keyword>
<keyword evidence="7 16" id="KW-0812">Transmembrane</keyword>
<dbReference type="EMBL" id="OR935917">
    <property type="protein sequence ID" value="WZB40559.1"/>
    <property type="molecule type" value="Genomic_DNA"/>
</dbReference>
<dbReference type="InterPro" id="IPR000260">
    <property type="entry name" value="NADH4_N"/>
</dbReference>
<dbReference type="GO" id="GO:0031966">
    <property type="term" value="C:mitochondrial membrane"/>
    <property type="evidence" value="ECO:0007669"/>
    <property type="project" value="UniProtKB-SubCell"/>
</dbReference>
<feature type="transmembrane region" description="Helical" evidence="16">
    <location>
        <begin position="58"/>
        <end position="77"/>
    </location>
</feature>
<dbReference type="GO" id="GO:0042773">
    <property type="term" value="P:ATP synthesis coupled electron transport"/>
    <property type="evidence" value="ECO:0007669"/>
    <property type="project" value="InterPro"/>
</dbReference>
<keyword evidence="12 16" id="KW-0830">Ubiquinone</keyword>
<evidence type="ECO:0000313" key="19">
    <source>
        <dbReference type="EMBL" id="WZB40559.1"/>
    </source>
</evidence>
<dbReference type="PRINTS" id="PR01437">
    <property type="entry name" value="NUOXDRDTASE4"/>
</dbReference>
<comment type="subcellular location">
    <subcellularLocation>
        <location evidence="1 16">Mitochondrion membrane</location>
        <topology evidence="1 16">Multi-pass membrane protein</topology>
    </subcellularLocation>
</comment>
<dbReference type="InterPro" id="IPR001750">
    <property type="entry name" value="ND/Mrp_TM"/>
</dbReference>
<comment type="similarity">
    <text evidence="2 16">Belongs to the complex I subunit 4 family.</text>
</comment>
<proteinExistence type="inferred from homology"/>
<evidence type="ECO:0000256" key="15">
    <source>
        <dbReference type="ARBA" id="ARBA00049551"/>
    </source>
</evidence>
<keyword evidence="13 16" id="KW-0496">Mitochondrion</keyword>
<feature type="transmembrane region" description="Helical" evidence="16">
    <location>
        <begin position="343"/>
        <end position="364"/>
    </location>
</feature>
<feature type="transmembrane region" description="Helical" evidence="16">
    <location>
        <begin position="429"/>
        <end position="452"/>
    </location>
</feature>
<evidence type="ECO:0000256" key="5">
    <source>
        <dbReference type="ARBA" id="ARBA00022448"/>
    </source>
</evidence>
<evidence type="ECO:0000256" key="2">
    <source>
        <dbReference type="ARBA" id="ARBA00009025"/>
    </source>
</evidence>
<feature type="transmembrane region" description="Helical" evidence="16">
    <location>
        <begin position="251"/>
        <end position="272"/>
    </location>
</feature>
<evidence type="ECO:0000256" key="9">
    <source>
        <dbReference type="ARBA" id="ARBA00022982"/>
    </source>
</evidence>
<dbReference type="EC" id="7.1.1.2" evidence="3 16"/>
<reference evidence="19" key="1">
    <citation type="submission" date="2023-11" db="EMBL/GenBank/DDBJ databases">
        <title>Species delimitation and phylogenetic relationships of the Prionospio complex (Annelida, Spionidae) in the Northeast Atlantic.</title>
        <authorList>
            <person name="Hektoen M.M."/>
            <person name="Bakken T."/>
            <person name="Radashevsky V.I."/>
            <person name="Ekrem T."/>
            <person name="Dunshea G."/>
        </authorList>
    </citation>
    <scope>NUCLEOTIDE SEQUENCE</scope>
    <source>
        <strain evidence="19">VIR20831</strain>
    </source>
</reference>
<comment type="catalytic activity">
    <reaction evidence="15 16">
        <text>a ubiquinone + NADH + 5 H(+)(in) = a ubiquinol + NAD(+) + 4 H(+)(out)</text>
        <dbReference type="Rhea" id="RHEA:29091"/>
        <dbReference type="Rhea" id="RHEA-COMP:9565"/>
        <dbReference type="Rhea" id="RHEA-COMP:9566"/>
        <dbReference type="ChEBI" id="CHEBI:15378"/>
        <dbReference type="ChEBI" id="CHEBI:16389"/>
        <dbReference type="ChEBI" id="CHEBI:17976"/>
        <dbReference type="ChEBI" id="CHEBI:57540"/>
        <dbReference type="ChEBI" id="CHEBI:57945"/>
        <dbReference type="EC" id="7.1.1.2"/>
    </reaction>
</comment>
<feature type="transmembrane region" description="Helical" evidence="16">
    <location>
        <begin position="114"/>
        <end position="133"/>
    </location>
</feature>
<dbReference type="AlphaFoldDB" id="A0AAU6QGH7"/>
<dbReference type="PANTHER" id="PTHR43507:SF20">
    <property type="entry name" value="NADH-UBIQUINONE OXIDOREDUCTASE CHAIN 4"/>
    <property type="match status" value="1"/>
</dbReference>